<protein>
    <recommendedName>
        <fullName evidence="5">Lipoprotein</fullName>
    </recommendedName>
</protein>
<evidence type="ECO:0000256" key="1">
    <source>
        <dbReference type="SAM" id="Coils"/>
    </source>
</evidence>
<dbReference type="AlphaFoldDB" id="A0A430AEP0"/>
<gene>
    <name evidence="3" type="ORF">CBF30_11470</name>
</gene>
<feature type="coiled-coil region" evidence="1">
    <location>
        <begin position="90"/>
        <end position="117"/>
    </location>
</feature>
<sequence>MKKGIVTGILLATCVLIFSACGITEELDQSKETVAHLKQNLQKQEKNYRNYQILVDTIDTVFKDDQEAATDGKLPFTEQEGSLYKNYKKREQLLQSMEKVNTDIQNTRKQLEKIVQQKSVDVPNNDLKHIAESLEIMESNFSAYEAFIKTANEQETRLYDNYPVDDLEVQRSIIKRTYGSVSLVTEESEANISYTLNLIDTFQKSTATTSSQKK</sequence>
<dbReference type="Proteomes" id="UP000288669">
    <property type="component" value="Unassembled WGS sequence"/>
</dbReference>
<feature type="coiled-coil region" evidence="1">
    <location>
        <begin position="27"/>
        <end position="54"/>
    </location>
</feature>
<evidence type="ECO:0000313" key="4">
    <source>
        <dbReference type="Proteomes" id="UP000288669"/>
    </source>
</evidence>
<feature type="signal peptide" evidence="2">
    <location>
        <begin position="1"/>
        <end position="22"/>
    </location>
</feature>
<keyword evidence="2" id="KW-0732">Signal</keyword>
<organism evidence="3 4">
    <name type="scientific">Vagococcus entomophilus</name>
    <dbReference type="NCBI Taxonomy" id="1160095"/>
    <lineage>
        <taxon>Bacteria</taxon>
        <taxon>Bacillati</taxon>
        <taxon>Bacillota</taxon>
        <taxon>Bacilli</taxon>
        <taxon>Lactobacillales</taxon>
        <taxon>Enterococcaceae</taxon>
        <taxon>Vagococcus</taxon>
    </lineage>
</organism>
<evidence type="ECO:0008006" key="5">
    <source>
        <dbReference type="Google" id="ProtNLM"/>
    </source>
</evidence>
<dbReference type="OrthoDB" id="2199508at2"/>
<accession>A0A430AEP0</accession>
<keyword evidence="1" id="KW-0175">Coiled coil</keyword>
<comment type="caution">
    <text evidence="3">The sequence shown here is derived from an EMBL/GenBank/DDBJ whole genome shotgun (WGS) entry which is preliminary data.</text>
</comment>
<name>A0A430AEP0_9ENTE</name>
<evidence type="ECO:0000313" key="3">
    <source>
        <dbReference type="EMBL" id="RSU05925.1"/>
    </source>
</evidence>
<keyword evidence="4" id="KW-1185">Reference proteome</keyword>
<proteinExistence type="predicted"/>
<reference evidence="3 4" key="1">
    <citation type="submission" date="2017-05" db="EMBL/GenBank/DDBJ databases">
        <title>Vagococcus spp. assemblies.</title>
        <authorList>
            <person name="Gulvik C.A."/>
        </authorList>
    </citation>
    <scope>NUCLEOTIDE SEQUENCE [LARGE SCALE GENOMIC DNA]</scope>
    <source>
        <strain evidence="3 4">DSM 24756</strain>
    </source>
</reference>
<dbReference type="RefSeq" id="WP_126826945.1">
    <property type="nucleotide sequence ID" value="NZ_JBHLWU010000004.1"/>
</dbReference>
<dbReference type="PROSITE" id="PS51257">
    <property type="entry name" value="PROKAR_LIPOPROTEIN"/>
    <property type="match status" value="1"/>
</dbReference>
<dbReference type="EMBL" id="NGJZ01000005">
    <property type="protein sequence ID" value="RSU05925.1"/>
    <property type="molecule type" value="Genomic_DNA"/>
</dbReference>
<evidence type="ECO:0000256" key="2">
    <source>
        <dbReference type="SAM" id="SignalP"/>
    </source>
</evidence>
<feature type="chain" id="PRO_5019251157" description="Lipoprotein" evidence="2">
    <location>
        <begin position="23"/>
        <end position="214"/>
    </location>
</feature>